<reference evidence="2" key="1">
    <citation type="journal article" date="2022" name="Microb. Genom.">
        <title>A global pangenome for the wheat fungal pathogen Pyrenophora tritici-repentis and prediction of effector protein structural homology.</title>
        <authorList>
            <person name="Moolhuijzen P.M."/>
            <person name="See P.T."/>
            <person name="Shi G."/>
            <person name="Powell H.R."/>
            <person name="Cockram J."/>
            <person name="Jorgensen L.N."/>
            <person name="Benslimane H."/>
            <person name="Strelkov S.E."/>
            <person name="Turner J."/>
            <person name="Liu Z."/>
            <person name="Moffat C.S."/>
        </authorList>
    </citation>
    <scope>NUCLEOTIDE SEQUENCE [LARGE SCALE GENOMIC DNA]</scope>
</reference>
<accession>A0A922SQC3</accession>
<dbReference type="Proteomes" id="UP000249757">
    <property type="component" value="Unassembled WGS sequence"/>
</dbReference>
<dbReference type="EMBL" id="NRDI02000018">
    <property type="protein sequence ID" value="KAI1509951.1"/>
    <property type="molecule type" value="Genomic_DNA"/>
</dbReference>
<keyword evidence="2" id="KW-1185">Reference proteome</keyword>
<proteinExistence type="predicted"/>
<comment type="caution">
    <text evidence="1">The sequence shown here is derived from an EMBL/GenBank/DDBJ whole genome shotgun (WGS) entry which is preliminary data.</text>
</comment>
<gene>
    <name evidence="1" type="ORF">Ptr86124_010989</name>
</gene>
<name>A0A922SQC3_9PLEO</name>
<evidence type="ECO:0000313" key="1">
    <source>
        <dbReference type="EMBL" id="KAI1509951.1"/>
    </source>
</evidence>
<organism evidence="1 2">
    <name type="scientific">Pyrenophora tritici-repentis</name>
    <dbReference type="NCBI Taxonomy" id="45151"/>
    <lineage>
        <taxon>Eukaryota</taxon>
        <taxon>Fungi</taxon>
        <taxon>Dikarya</taxon>
        <taxon>Ascomycota</taxon>
        <taxon>Pezizomycotina</taxon>
        <taxon>Dothideomycetes</taxon>
        <taxon>Pleosporomycetidae</taxon>
        <taxon>Pleosporales</taxon>
        <taxon>Pleosporineae</taxon>
        <taxon>Pleosporaceae</taxon>
        <taxon>Pyrenophora</taxon>
    </lineage>
</organism>
<protein>
    <submittedName>
        <fullName evidence="1">Uncharacterized protein</fullName>
    </submittedName>
</protein>
<sequence>MSSASESPFKPPPIVECVSGTHCLGIGKKVYVPHRVCSDCLQRHDPQQLRIWANSNPAALLLINEETARKHVLKRNIEARGRYLCAFEDPDYQLSLLMHDLIAMLAPPPKPHCAFGPACDSRPEGQEHGPEICSWCRNLSIDALFKQADKLSDNRSLKRLIHEYMRQLEREHTERVRKVQSHRLHNSFITTQDNSFTTPRDKVLSLLAATVLSQLATIALPHPATTVSPNMEPREHLDKKMLKEIDTNFNDAIKKTPSTPSTPKHEIDSLSSCCPEFADPDRCIARLRQHSQNGDPCLACSIAHPRLLRLIHGFKSETNDHILAIIERQHTFTMPGQYACVSRHPRYHYFDKKVPAWMDKLIDARINRDAGNILYSTQIQCPTLACEEELCPPCLSALRLRAPEMVEALYQSTVYFSRFGKLVPTCGIHSPPGEHYNFSPA</sequence>
<dbReference type="AlphaFoldDB" id="A0A922SQC3"/>
<evidence type="ECO:0000313" key="2">
    <source>
        <dbReference type="Proteomes" id="UP000249757"/>
    </source>
</evidence>